<evidence type="ECO:0000256" key="3">
    <source>
        <dbReference type="ARBA" id="ARBA00022618"/>
    </source>
</evidence>
<dbReference type="Pfam" id="PF04999">
    <property type="entry name" value="FtsL"/>
    <property type="match status" value="1"/>
</dbReference>
<keyword evidence="5 10" id="KW-1133">Transmembrane helix</keyword>
<evidence type="ECO:0000313" key="11">
    <source>
        <dbReference type="EMBL" id="OXE47689.1"/>
    </source>
</evidence>
<keyword evidence="6 10" id="KW-0472">Membrane</keyword>
<keyword evidence="4 10" id="KW-0812">Transmembrane</keyword>
<gene>
    <name evidence="11" type="ORF">ADH67_07865</name>
</gene>
<reference evidence="12" key="1">
    <citation type="submission" date="2017-05" db="EMBL/GenBank/DDBJ databases">
        <title>Improved OligoMM genomes.</title>
        <authorList>
            <person name="Garzetti D."/>
        </authorList>
    </citation>
    <scope>NUCLEOTIDE SEQUENCE [LARGE SCALE GENOMIC DNA]</scope>
    <source>
        <strain evidence="12">YL45</strain>
    </source>
</reference>
<protein>
    <recommendedName>
        <fullName evidence="8">Cell division protein FtsL</fullName>
    </recommendedName>
</protein>
<dbReference type="EMBL" id="NHMP01000004">
    <property type="protein sequence ID" value="OXE47689.1"/>
    <property type="molecule type" value="Genomic_DNA"/>
</dbReference>
<evidence type="ECO:0000256" key="4">
    <source>
        <dbReference type="ARBA" id="ARBA00022692"/>
    </source>
</evidence>
<accession>A0A227KKG1</accession>
<feature type="compositionally biased region" description="Polar residues" evidence="9">
    <location>
        <begin position="94"/>
        <end position="103"/>
    </location>
</feature>
<dbReference type="Proteomes" id="UP000214610">
    <property type="component" value="Unassembled WGS sequence"/>
</dbReference>
<keyword evidence="7" id="KW-0131">Cell cycle</keyword>
<evidence type="ECO:0000256" key="5">
    <source>
        <dbReference type="ARBA" id="ARBA00022989"/>
    </source>
</evidence>
<dbReference type="GO" id="GO:0005886">
    <property type="term" value="C:plasma membrane"/>
    <property type="evidence" value="ECO:0007669"/>
    <property type="project" value="UniProtKB-SubCell"/>
</dbReference>
<evidence type="ECO:0000256" key="1">
    <source>
        <dbReference type="ARBA" id="ARBA00004401"/>
    </source>
</evidence>
<dbReference type="GO" id="GO:0051301">
    <property type="term" value="P:cell division"/>
    <property type="evidence" value="ECO:0007669"/>
    <property type="project" value="UniProtKB-KW"/>
</dbReference>
<sequence>MKEFRFLVFVIILIEVGIFACGLRVVYNRHTYRTMFIQLEREQQTYHSLIDELNRAKVELASLEQPSNIVSSAKFQGLAPVNNNEVVIIHPTPSLKNPSSNGSAGAKPTKGAAVP</sequence>
<evidence type="ECO:0000256" key="10">
    <source>
        <dbReference type="SAM" id="Phobius"/>
    </source>
</evidence>
<dbReference type="RefSeq" id="WP_066595165.1">
    <property type="nucleotide sequence ID" value="NZ_CAJTBZ010000002.1"/>
</dbReference>
<dbReference type="NCBIfam" id="TIGR02209">
    <property type="entry name" value="ftsL_broad"/>
    <property type="match status" value="1"/>
</dbReference>
<dbReference type="AlphaFoldDB" id="A0A227KKG1"/>
<evidence type="ECO:0000313" key="12">
    <source>
        <dbReference type="Proteomes" id="UP000214610"/>
    </source>
</evidence>
<evidence type="ECO:0000256" key="9">
    <source>
        <dbReference type="SAM" id="MobiDB-lite"/>
    </source>
</evidence>
<keyword evidence="3 11" id="KW-0132">Cell division</keyword>
<name>A0A227KKG1_9BURK</name>
<feature type="region of interest" description="Disordered" evidence="9">
    <location>
        <begin position="92"/>
        <end position="115"/>
    </location>
</feature>
<evidence type="ECO:0000256" key="6">
    <source>
        <dbReference type="ARBA" id="ARBA00023136"/>
    </source>
</evidence>
<keyword evidence="2" id="KW-1003">Cell membrane</keyword>
<dbReference type="GeneID" id="78362716"/>
<organism evidence="11 12">
    <name type="scientific">Turicimonas muris</name>
    <dbReference type="NCBI Taxonomy" id="1796652"/>
    <lineage>
        <taxon>Bacteria</taxon>
        <taxon>Pseudomonadati</taxon>
        <taxon>Pseudomonadota</taxon>
        <taxon>Betaproteobacteria</taxon>
        <taxon>Burkholderiales</taxon>
        <taxon>Sutterellaceae</taxon>
        <taxon>Turicimonas</taxon>
    </lineage>
</organism>
<comment type="subcellular location">
    <subcellularLocation>
        <location evidence="1">Cell membrane</location>
        <topology evidence="1">Single-pass type II membrane protein</topology>
    </subcellularLocation>
</comment>
<feature type="transmembrane region" description="Helical" evidence="10">
    <location>
        <begin position="6"/>
        <end position="27"/>
    </location>
</feature>
<evidence type="ECO:0000256" key="7">
    <source>
        <dbReference type="ARBA" id="ARBA00023306"/>
    </source>
</evidence>
<evidence type="ECO:0000256" key="2">
    <source>
        <dbReference type="ARBA" id="ARBA00022475"/>
    </source>
</evidence>
<comment type="caution">
    <text evidence="11">The sequence shown here is derived from an EMBL/GenBank/DDBJ whole genome shotgun (WGS) entry which is preliminary data.</text>
</comment>
<evidence type="ECO:0000256" key="8">
    <source>
        <dbReference type="NCBIfam" id="TIGR02209"/>
    </source>
</evidence>
<keyword evidence="12" id="KW-1185">Reference proteome</keyword>
<dbReference type="InterPro" id="IPR011922">
    <property type="entry name" value="Cell_div_FtsL"/>
</dbReference>
<proteinExistence type="predicted"/>